<dbReference type="RefSeq" id="WP_277861636.1">
    <property type="nucleotide sequence ID" value="NZ_JARRAG010000002.1"/>
</dbReference>
<sequence length="329" mass="35315">MGLRWGLLGCARICRRGLIPGIRASESGTLAALASRDAGQAKAWAGEFAIPRAHGSYEELIADPEVDAVYVPLPNELHKPWVMRAADAGKHVLCEKPLALDADEAGRMVEHCRSRGVLLMEAFMWRHQPRTLAIRKMVDEGAIGRLRLIRSSFSFPIDLSDWRLDPARGGGSVWDVGCYGVNAARLFAGAEPRSGQAVGTRSASGVDMNVAIVLHFPGDVLAAVDCSFEQPFLCTYELVGTRGSITVPDAYLPPASGPTAVLRTMSAPSDVGAGDDRVETLTFPAVDQYAAMVDSFDRSVAAGALEAPAEDGLAQMRVLERILRWVGTD</sequence>
<dbReference type="InterPro" id="IPR055170">
    <property type="entry name" value="GFO_IDH_MocA-like_dom"/>
</dbReference>
<dbReference type="PANTHER" id="PTHR22604">
    <property type="entry name" value="OXIDOREDUCTASES"/>
    <property type="match status" value="1"/>
</dbReference>
<keyword evidence="6" id="KW-1185">Reference proteome</keyword>
<feature type="domain" description="Gfo/Idh/MocA-like oxidoreductase N-terminal" evidence="3">
    <location>
        <begin position="3"/>
        <end position="122"/>
    </location>
</feature>
<gene>
    <name evidence="5" type="ORF">PZE19_15990</name>
</gene>
<dbReference type="SUPFAM" id="SSF51735">
    <property type="entry name" value="NAD(P)-binding Rossmann-fold domains"/>
    <property type="match status" value="1"/>
</dbReference>
<dbReference type="EMBL" id="JARRAG010000002">
    <property type="protein sequence ID" value="MDG3005291.1"/>
    <property type="molecule type" value="Genomic_DNA"/>
</dbReference>
<keyword evidence="2" id="KW-0560">Oxidoreductase</keyword>
<evidence type="ECO:0000313" key="6">
    <source>
        <dbReference type="Proteomes" id="UP001216907"/>
    </source>
</evidence>
<dbReference type="Pfam" id="PF01408">
    <property type="entry name" value="GFO_IDH_MocA"/>
    <property type="match status" value="1"/>
</dbReference>
<evidence type="ECO:0000256" key="1">
    <source>
        <dbReference type="ARBA" id="ARBA00010928"/>
    </source>
</evidence>
<dbReference type="PANTHER" id="PTHR22604:SF105">
    <property type="entry name" value="TRANS-1,2-DIHYDROBENZENE-1,2-DIOL DEHYDROGENASE"/>
    <property type="match status" value="1"/>
</dbReference>
<dbReference type="SUPFAM" id="SSF55347">
    <property type="entry name" value="Glyceraldehyde-3-phosphate dehydrogenase-like, C-terminal domain"/>
    <property type="match status" value="1"/>
</dbReference>
<comment type="similarity">
    <text evidence="1">Belongs to the Gfo/Idh/MocA family.</text>
</comment>
<dbReference type="Gene3D" id="3.30.360.10">
    <property type="entry name" value="Dihydrodipicolinate Reductase, domain 2"/>
    <property type="match status" value="1"/>
</dbReference>
<reference evidence="5 6" key="1">
    <citation type="submission" date="2023-03" db="EMBL/GenBank/DDBJ databases">
        <title>Paludisphaera mucosa sp. nov. a novel planctomycete from northern fen.</title>
        <authorList>
            <person name="Ivanova A."/>
        </authorList>
    </citation>
    <scope>NUCLEOTIDE SEQUENCE [LARGE SCALE GENOMIC DNA]</scope>
    <source>
        <strain evidence="5 6">Pla2</strain>
    </source>
</reference>
<dbReference type="Pfam" id="PF22725">
    <property type="entry name" value="GFO_IDH_MocA_C3"/>
    <property type="match status" value="1"/>
</dbReference>
<dbReference type="InterPro" id="IPR036291">
    <property type="entry name" value="NAD(P)-bd_dom_sf"/>
</dbReference>
<dbReference type="Gene3D" id="3.40.50.720">
    <property type="entry name" value="NAD(P)-binding Rossmann-like Domain"/>
    <property type="match status" value="1"/>
</dbReference>
<dbReference type="InterPro" id="IPR000683">
    <property type="entry name" value="Gfo/Idh/MocA-like_OxRdtase_N"/>
</dbReference>
<dbReference type="Proteomes" id="UP001216907">
    <property type="component" value="Unassembled WGS sequence"/>
</dbReference>
<evidence type="ECO:0000256" key="2">
    <source>
        <dbReference type="ARBA" id="ARBA00023002"/>
    </source>
</evidence>
<accession>A0ABT6FCR3</accession>
<protein>
    <submittedName>
        <fullName evidence="5">Gfo/Idh/MocA family oxidoreductase</fullName>
    </submittedName>
</protein>
<name>A0ABT6FCR3_9BACT</name>
<dbReference type="InterPro" id="IPR050984">
    <property type="entry name" value="Gfo/Idh/MocA_domain"/>
</dbReference>
<organism evidence="5 6">
    <name type="scientific">Paludisphaera mucosa</name>
    <dbReference type="NCBI Taxonomy" id="3030827"/>
    <lineage>
        <taxon>Bacteria</taxon>
        <taxon>Pseudomonadati</taxon>
        <taxon>Planctomycetota</taxon>
        <taxon>Planctomycetia</taxon>
        <taxon>Isosphaerales</taxon>
        <taxon>Isosphaeraceae</taxon>
        <taxon>Paludisphaera</taxon>
    </lineage>
</organism>
<evidence type="ECO:0000259" key="3">
    <source>
        <dbReference type="Pfam" id="PF01408"/>
    </source>
</evidence>
<feature type="domain" description="GFO/IDH/MocA-like oxidoreductase" evidence="4">
    <location>
        <begin position="132"/>
        <end position="245"/>
    </location>
</feature>
<evidence type="ECO:0000313" key="5">
    <source>
        <dbReference type="EMBL" id="MDG3005291.1"/>
    </source>
</evidence>
<comment type="caution">
    <text evidence="5">The sequence shown here is derived from an EMBL/GenBank/DDBJ whole genome shotgun (WGS) entry which is preliminary data.</text>
</comment>
<evidence type="ECO:0000259" key="4">
    <source>
        <dbReference type="Pfam" id="PF22725"/>
    </source>
</evidence>
<proteinExistence type="inferred from homology"/>